<evidence type="ECO:0000313" key="2">
    <source>
        <dbReference type="EMBL" id="RCN34276.1"/>
    </source>
</evidence>
<sequence length="336" mass="37903">MCQSSFVTELGVYANSPPIPSSDMFLQNLALQMSAAGTTVSELREASLWWNGPPFLAQDISVWPRETSTATTGTEANPERTKSTPIISIAAAQVPEEEEEENSTPIVDASRFRAWMVLLNTIVFVLRSFTIESRKVSHFGSTPAIWLTKAEVILLRLAQRQYPPSEEQKQQLHLFQCKKTSLWRSHGRIDSSDLPLDAITPIVLSTESRVTSLLILHTHSCNNQCGINHTLTELRQRFWIPKGRTTVKKVLNNDCFHCKRFKAKPFALPPFPTHPARRTTPPQYPFQNVGMDFFGPMLCLRNDNETEKYDGSSPPMDVRLGYCVTMRNLSGHNVLD</sequence>
<dbReference type="OrthoDB" id="8019190at2759"/>
<dbReference type="InterPro" id="IPR041588">
    <property type="entry name" value="Integrase_H2C2"/>
</dbReference>
<evidence type="ECO:0000259" key="1">
    <source>
        <dbReference type="Pfam" id="PF17921"/>
    </source>
</evidence>
<dbReference type="EMBL" id="JOJR01000803">
    <property type="protein sequence ID" value="RCN34276.1"/>
    <property type="molecule type" value="Genomic_DNA"/>
</dbReference>
<name>A0A368FQ32_ANCCA</name>
<gene>
    <name evidence="2" type="ORF">ANCCAN_19886</name>
</gene>
<dbReference type="STRING" id="29170.A0A368FQ32"/>
<comment type="caution">
    <text evidence="2">The sequence shown here is derived from an EMBL/GenBank/DDBJ whole genome shotgun (WGS) entry which is preliminary data.</text>
</comment>
<feature type="domain" description="Integrase zinc-binding" evidence="1">
    <location>
        <begin position="214"/>
        <end position="263"/>
    </location>
</feature>
<dbReference type="Proteomes" id="UP000252519">
    <property type="component" value="Unassembled WGS sequence"/>
</dbReference>
<organism evidence="2 3">
    <name type="scientific">Ancylostoma caninum</name>
    <name type="common">Dog hookworm</name>
    <dbReference type="NCBI Taxonomy" id="29170"/>
    <lineage>
        <taxon>Eukaryota</taxon>
        <taxon>Metazoa</taxon>
        <taxon>Ecdysozoa</taxon>
        <taxon>Nematoda</taxon>
        <taxon>Chromadorea</taxon>
        <taxon>Rhabditida</taxon>
        <taxon>Rhabditina</taxon>
        <taxon>Rhabditomorpha</taxon>
        <taxon>Strongyloidea</taxon>
        <taxon>Ancylostomatidae</taxon>
        <taxon>Ancylostomatinae</taxon>
        <taxon>Ancylostoma</taxon>
    </lineage>
</organism>
<protein>
    <recommendedName>
        <fullName evidence="1">Integrase zinc-binding domain-containing protein</fullName>
    </recommendedName>
</protein>
<keyword evidence="3" id="KW-1185">Reference proteome</keyword>
<accession>A0A368FQ32</accession>
<reference evidence="2 3" key="1">
    <citation type="submission" date="2014-10" db="EMBL/GenBank/DDBJ databases">
        <title>Draft genome of the hookworm Ancylostoma caninum.</title>
        <authorList>
            <person name="Mitreva M."/>
        </authorList>
    </citation>
    <scope>NUCLEOTIDE SEQUENCE [LARGE SCALE GENOMIC DNA]</scope>
    <source>
        <strain evidence="2 3">Baltimore</strain>
    </source>
</reference>
<dbReference type="AlphaFoldDB" id="A0A368FQ32"/>
<dbReference type="Pfam" id="PF17921">
    <property type="entry name" value="Integrase_H2C2"/>
    <property type="match status" value="1"/>
</dbReference>
<dbReference type="PANTHER" id="PTHR47331">
    <property type="entry name" value="PHD-TYPE DOMAIN-CONTAINING PROTEIN"/>
    <property type="match status" value="1"/>
</dbReference>
<evidence type="ECO:0000313" key="3">
    <source>
        <dbReference type="Proteomes" id="UP000252519"/>
    </source>
</evidence>
<proteinExistence type="predicted"/>